<protein>
    <submittedName>
        <fullName evidence="1">Uncharacterized protein</fullName>
    </submittedName>
</protein>
<proteinExistence type="predicted"/>
<dbReference type="EMBL" id="LAZR01020727">
    <property type="protein sequence ID" value="KKL87845.1"/>
    <property type="molecule type" value="Genomic_DNA"/>
</dbReference>
<dbReference type="AlphaFoldDB" id="A0A0F9I211"/>
<gene>
    <name evidence="1" type="ORF">LCGC14_1930680</name>
</gene>
<comment type="caution">
    <text evidence="1">The sequence shown here is derived from an EMBL/GenBank/DDBJ whole genome shotgun (WGS) entry which is preliminary data.</text>
</comment>
<evidence type="ECO:0000313" key="1">
    <source>
        <dbReference type="EMBL" id="KKL87845.1"/>
    </source>
</evidence>
<accession>A0A0F9I211</accession>
<reference evidence="1" key="1">
    <citation type="journal article" date="2015" name="Nature">
        <title>Complex archaea that bridge the gap between prokaryotes and eukaryotes.</title>
        <authorList>
            <person name="Spang A."/>
            <person name="Saw J.H."/>
            <person name="Jorgensen S.L."/>
            <person name="Zaremba-Niedzwiedzka K."/>
            <person name="Martijn J."/>
            <person name="Lind A.E."/>
            <person name="van Eijk R."/>
            <person name="Schleper C."/>
            <person name="Guy L."/>
            <person name="Ettema T.J."/>
        </authorList>
    </citation>
    <scope>NUCLEOTIDE SEQUENCE</scope>
</reference>
<name>A0A0F9I211_9ZZZZ</name>
<sequence>MKLKTLKDWRHDLPDFIMKEIKAEAIKWVKDMNSKGIFGFAQPFMKFFNITEEELKK</sequence>
<organism evidence="1">
    <name type="scientific">marine sediment metagenome</name>
    <dbReference type="NCBI Taxonomy" id="412755"/>
    <lineage>
        <taxon>unclassified sequences</taxon>
        <taxon>metagenomes</taxon>
        <taxon>ecological metagenomes</taxon>
    </lineage>
</organism>